<evidence type="ECO:0000313" key="1">
    <source>
        <dbReference type="EMBL" id="AFJ48091.1"/>
    </source>
</evidence>
<dbReference type="Pfam" id="PF02288">
    <property type="entry name" value="Dehydratase_MU"/>
    <property type="match status" value="1"/>
</dbReference>
<evidence type="ECO:0000313" key="2">
    <source>
        <dbReference type="Proteomes" id="UP000001955"/>
    </source>
</evidence>
<gene>
    <name evidence="1" type="ordered locus">EBL_c30210</name>
</gene>
<dbReference type="AlphaFoldDB" id="I2BC37"/>
<proteinExistence type="predicted"/>
<dbReference type="RefSeq" id="WP_002442870.1">
    <property type="nucleotide sequence ID" value="NC_017910.1"/>
</dbReference>
<dbReference type="Proteomes" id="UP000001955">
    <property type="component" value="Chromosome"/>
</dbReference>
<dbReference type="Gene3D" id="3.40.50.10150">
    <property type="entry name" value="B12-dependent dehydatase associated subunit"/>
    <property type="match status" value="1"/>
</dbReference>
<dbReference type="OrthoDB" id="308037at2"/>
<dbReference type="eggNOG" id="ENOG5033960">
    <property type="taxonomic scope" value="Bacteria"/>
</dbReference>
<dbReference type="PIRSF" id="PIRSF011503">
    <property type="entry name" value="DdrB_PduH"/>
    <property type="match status" value="1"/>
</dbReference>
<dbReference type="InterPro" id="IPR010254">
    <property type="entry name" value="B12-dep_deHydtase_bsu"/>
</dbReference>
<name>I2BC37_SHIBC</name>
<dbReference type="SUPFAM" id="SSF52968">
    <property type="entry name" value="B12-dependent dehydatase associated subunit"/>
    <property type="match status" value="1"/>
</dbReference>
<organism evidence="1 2">
    <name type="scientific">Shimwellia blattae (strain ATCC 29907 / DSM 4481 / JCM 1650 / NBRC 105725 / CDC 9005-74)</name>
    <name type="common">Escherichia blattae</name>
    <dbReference type="NCBI Taxonomy" id="630626"/>
    <lineage>
        <taxon>Bacteria</taxon>
        <taxon>Pseudomonadati</taxon>
        <taxon>Pseudomonadota</taxon>
        <taxon>Gammaproteobacteria</taxon>
        <taxon>Enterobacterales</taxon>
        <taxon>Enterobacteriaceae</taxon>
        <taxon>Shimwellia</taxon>
    </lineage>
</organism>
<accession>I2BC37</accession>
<dbReference type="InterPro" id="IPR009192">
    <property type="entry name" value="Diol/glycerol_deHydtase_re_ssu"/>
</dbReference>
<dbReference type="InterPro" id="IPR003208">
    <property type="entry name" value="Dehydtase/Dehydtase_re"/>
</dbReference>
<dbReference type="PATRIC" id="fig|630626.3.peg.2938"/>
<dbReference type="STRING" id="630626.EBL_c30210"/>
<dbReference type="HOGENOM" id="CLU_139758_1_0_6"/>
<dbReference type="KEGG" id="ebt:EBL_c30210"/>
<keyword evidence="2" id="KW-1185">Reference proteome</keyword>
<accession>K6UU71</accession>
<reference evidence="1 2" key="1">
    <citation type="journal article" date="2012" name="J. Bacteriol.">
        <title>Complete genome sequence of the B12-producing Shimwellia blattae strain DSM 4481, isolated from a cockroach.</title>
        <authorList>
            <person name="Brzuszkiewicz E."/>
            <person name="Waschkowitz T."/>
            <person name="Wiezer A."/>
            <person name="Daniel R."/>
        </authorList>
    </citation>
    <scope>NUCLEOTIDE SEQUENCE [LARGE SCALE GENOMIC DNA]</scope>
    <source>
        <strain evidence="2">ATCC 29907 / DSM 4481 / JCM 1650 / NBRC 105725 / CDC 9005-74</strain>
    </source>
</reference>
<sequence>MQNPGVSSSPAVHVCYHPDQEAGEPLRQICLGLEEQGVPWRALPCSGQDNALALARQAAAHSALRTGLGIAASGEVVLTHAQYPADRPLRHCPPASSRAQLRNIGANAGQLVKVIPFSEAE</sequence>
<dbReference type="EMBL" id="CP001560">
    <property type="protein sequence ID" value="AFJ48091.1"/>
    <property type="molecule type" value="Genomic_DNA"/>
</dbReference>
<protein>
    <submittedName>
        <fullName evidence="1">Putative diol/glycerol dehydratase reactivating factor</fullName>
    </submittedName>
</protein>